<dbReference type="InterPro" id="IPR045020">
    <property type="entry name" value="PRX_1cys"/>
</dbReference>
<evidence type="ECO:0000256" key="8">
    <source>
        <dbReference type="ARBA" id="ARBA00049091"/>
    </source>
</evidence>
<evidence type="ECO:0000256" key="2">
    <source>
        <dbReference type="ARBA" id="ARBA00013017"/>
    </source>
</evidence>
<dbReference type="Gene3D" id="3.30.1020.10">
    <property type="entry name" value="Antioxidant, Horf6, Chain A, domain2"/>
    <property type="match status" value="1"/>
</dbReference>
<dbReference type="PANTHER" id="PTHR10681">
    <property type="entry name" value="THIOREDOXIN PEROXIDASE"/>
    <property type="match status" value="1"/>
</dbReference>
<dbReference type="Gene3D" id="3.40.30.10">
    <property type="entry name" value="Glutaredoxin"/>
    <property type="match status" value="1"/>
</dbReference>
<dbReference type="OrthoDB" id="2996783at2759"/>
<dbReference type="GO" id="GO:0008379">
    <property type="term" value="F:thioredoxin peroxidase activity"/>
    <property type="evidence" value="ECO:0007669"/>
    <property type="project" value="TreeGrafter"/>
</dbReference>
<dbReference type="PANTHER" id="PTHR10681:SF121">
    <property type="entry name" value="ALKYL HYDROPEROXIDE REDUCTASE C"/>
    <property type="match status" value="1"/>
</dbReference>
<dbReference type="EMBL" id="LR899011">
    <property type="protein sequence ID" value="CAD7084310.1"/>
    <property type="molecule type" value="Genomic_DNA"/>
</dbReference>
<gene>
    <name evidence="12" type="ORF">HERILL_LOCUS7208</name>
</gene>
<evidence type="ECO:0000259" key="11">
    <source>
        <dbReference type="PROSITE" id="PS51352"/>
    </source>
</evidence>
<name>A0A7R8UPK2_HERIL</name>
<organism evidence="12 13">
    <name type="scientific">Hermetia illucens</name>
    <name type="common">Black soldier fly</name>
    <dbReference type="NCBI Taxonomy" id="343691"/>
    <lineage>
        <taxon>Eukaryota</taxon>
        <taxon>Metazoa</taxon>
        <taxon>Ecdysozoa</taxon>
        <taxon>Arthropoda</taxon>
        <taxon>Hexapoda</taxon>
        <taxon>Insecta</taxon>
        <taxon>Pterygota</taxon>
        <taxon>Neoptera</taxon>
        <taxon>Endopterygota</taxon>
        <taxon>Diptera</taxon>
        <taxon>Brachycera</taxon>
        <taxon>Stratiomyomorpha</taxon>
        <taxon>Stratiomyidae</taxon>
        <taxon>Hermetiinae</taxon>
        <taxon>Hermetia</taxon>
    </lineage>
</organism>
<dbReference type="Pfam" id="PF10417">
    <property type="entry name" value="1-cysPrx_C"/>
    <property type="match status" value="1"/>
</dbReference>
<protein>
    <recommendedName>
        <fullName evidence="2">thioredoxin-dependent peroxiredoxin</fullName>
        <ecNumber evidence="2">1.11.1.24</ecNumber>
    </recommendedName>
</protein>
<dbReference type="GO" id="GO:0033554">
    <property type="term" value="P:cellular response to stress"/>
    <property type="evidence" value="ECO:0007669"/>
    <property type="project" value="TreeGrafter"/>
</dbReference>
<dbReference type="EC" id="1.11.1.24" evidence="2"/>
<dbReference type="AlphaFoldDB" id="A0A7R8UPK2"/>
<evidence type="ECO:0000313" key="12">
    <source>
        <dbReference type="EMBL" id="CAD7084310.1"/>
    </source>
</evidence>
<keyword evidence="3 9" id="KW-0575">Peroxidase</keyword>
<dbReference type="OMA" id="KIRFFEW"/>
<dbReference type="InterPro" id="IPR019479">
    <property type="entry name" value="Peroxiredoxin_C"/>
</dbReference>
<evidence type="ECO:0000256" key="3">
    <source>
        <dbReference type="ARBA" id="ARBA00022559"/>
    </source>
</evidence>
<evidence type="ECO:0000256" key="7">
    <source>
        <dbReference type="ARBA" id="ARBA00025719"/>
    </source>
</evidence>
<dbReference type="InterPro" id="IPR013766">
    <property type="entry name" value="Thioredoxin_domain"/>
</dbReference>
<dbReference type="InterPro" id="IPR036249">
    <property type="entry name" value="Thioredoxin-like_sf"/>
</dbReference>
<dbReference type="SUPFAM" id="SSF52833">
    <property type="entry name" value="Thioredoxin-like"/>
    <property type="match status" value="1"/>
</dbReference>
<dbReference type="InterPro" id="IPR000866">
    <property type="entry name" value="AhpC/TSA"/>
</dbReference>
<evidence type="ECO:0000256" key="4">
    <source>
        <dbReference type="ARBA" id="ARBA00022862"/>
    </source>
</evidence>
<feature type="active site" description="Cysteine sulfenic acid (-SOH) intermediate; for peroxidase activity" evidence="10">
    <location>
        <position position="43"/>
    </location>
</feature>
<accession>A0A7R8UPK2</accession>
<reference evidence="12 13" key="1">
    <citation type="submission" date="2020-11" db="EMBL/GenBank/DDBJ databases">
        <authorList>
            <person name="Wallbank WR R."/>
            <person name="Pardo Diaz C."/>
            <person name="Kozak K."/>
            <person name="Martin S."/>
            <person name="Jiggins C."/>
            <person name="Moest M."/>
            <person name="Warren A I."/>
            <person name="Generalovic N T."/>
            <person name="Byers J.R.P. K."/>
            <person name="Montejo-Kovacevich G."/>
            <person name="Yen C E."/>
        </authorList>
    </citation>
    <scope>NUCLEOTIDE SEQUENCE [LARGE SCALE GENOMIC DNA]</scope>
</reference>
<dbReference type="InParanoid" id="A0A7R8UPK2"/>
<dbReference type="GO" id="GO:0005829">
    <property type="term" value="C:cytosol"/>
    <property type="evidence" value="ECO:0007669"/>
    <property type="project" value="TreeGrafter"/>
</dbReference>
<dbReference type="Proteomes" id="UP000594454">
    <property type="component" value="Chromosome 3"/>
</dbReference>
<keyword evidence="5 9" id="KW-0560">Oxidoreductase</keyword>
<dbReference type="PROSITE" id="PS51352">
    <property type="entry name" value="THIOREDOXIN_2"/>
    <property type="match status" value="1"/>
</dbReference>
<keyword evidence="4 9" id="KW-0049">Antioxidant</keyword>
<dbReference type="InterPro" id="IPR024706">
    <property type="entry name" value="Peroxiredoxin_AhpC-typ"/>
</dbReference>
<evidence type="ECO:0000256" key="1">
    <source>
        <dbReference type="ARBA" id="ARBA00009796"/>
    </source>
</evidence>
<dbReference type="GO" id="GO:0045454">
    <property type="term" value="P:cell redox homeostasis"/>
    <property type="evidence" value="ECO:0007669"/>
    <property type="project" value="TreeGrafter"/>
</dbReference>
<dbReference type="GO" id="GO:0042744">
    <property type="term" value="P:hydrogen peroxide catabolic process"/>
    <property type="evidence" value="ECO:0007669"/>
    <property type="project" value="TreeGrafter"/>
</dbReference>
<sequence>MRLGAVIPNFSAETTEGPIQFYDWQGDSYVILFSHPADFTPVCTTELAELVHHNDDFVKRNVKLIGHSVDSVESHLEWIKDINSYCSNLPTDFPFPIIADKERDLAIELGMLDEDQRHDMQAAITIRALYIVGPDHKVRLSMLYPNGTGRSVEEILRCLDSIQLTDRIKNVATPASWTPGTDVMILPTVPDDDIRRLFPRQEITYRRVPSGRRYLRYFSNFN</sequence>
<evidence type="ECO:0000256" key="6">
    <source>
        <dbReference type="ARBA" id="ARBA00023284"/>
    </source>
</evidence>
<keyword evidence="6 9" id="KW-0676">Redox-active center</keyword>
<dbReference type="GO" id="GO:0006979">
    <property type="term" value="P:response to oxidative stress"/>
    <property type="evidence" value="ECO:0007669"/>
    <property type="project" value="TreeGrafter"/>
</dbReference>
<comment type="similarity">
    <text evidence="7">Belongs to the peroxiredoxin family. Prx6 subfamily.</text>
</comment>
<proteinExistence type="inferred from homology"/>
<comment type="catalytic activity">
    <reaction evidence="8">
        <text>a hydroperoxide + [thioredoxin]-dithiol = an alcohol + [thioredoxin]-disulfide + H2O</text>
        <dbReference type="Rhea" id="RHEA:62620"/>
        <dbReference type="Rhea" id="RHEA-COMP:10698"/>
        <dbReference type="Rhea" id="RHEA-COMP:10700"/>
        <dbReference type="ChEBI" id="CHEBI:15377"/>
        <dbReference type="ChEBI" id="CHEBI:29950"/>
        <dbReference type="ChEBI" id="CHEBI:30879"/>
        <dbReference type="ChEBI" id="CHEBI:35924"/>
        <dbReference type="ChEBI" id="CHEBI:50058"/>
        <dbReference type="EC" id="1.11.1.24"/>
    </reaction>
</comment>
<dbReference type="CDD" id="cd03016">
    <property type="entry name" value="PRX_1cys"/>
    <property type="match status" value="1"/>
</dbReference>
<evidence type="ECO:0000256" key="10">
    <source>
        <dbReference type="PIRSR" id="PIRSR000239-1"/>
    </source>
</evidence>
<evidence type="ECO:0000256" key="5">
    <source>
        <dbReference type="ARBA" id="ARBA00023002"/>
    </source>
</evidence>
<dbReference type="FunFam" id="3.40.30.10:FF:000011">
    <property type="entry name" value="Peroxiredoxin PRX1"/>
    <property type="match status" value="1"/>
</dbReference>
<dbReference type="InterPro" id="IPR050217">
    <property type="entry name" value="Peroxiredoxin"/>
</dbReference>
<comment type="similarity">
    <text evidence="1">Belongs to the peroxiredoxin family. AhpC/Prx1 subfamily.</text>
</comment>
<dbReference type="PIRSF" id="PIRSF000239">
    <property type="entry name" value="AHPC"/>
    <property type="match status" value="1"/>
</dbReference>
<keyword evidence="13" id="KW-1185">Reference proteome</keyword>
<evidence type="ECO:0000256" key="9">
    <source>
        <dbReference type="PIRNR" id="PIRNR000239"/>
    </source>
</evidence>
<dbReference type="Pfam" id="PF00578">
    <property type="entry name" value="AhpC-TSA"/>
    <property type="match status" value="1"/>
</dbReference>
<feature type="domain" description="Thioredoxin" evidence="11">
    <location>
        <begin position="1"/>
        <end position="164"/>
    </location>
</feature>
<evidence type="ECO:0000313" key="13">
    <source>
        <dbReference type="Proteomes" id="UP000594454"/>
    </source>
</evidence>
<comment type="function">
    <text evidence="9">Thiol-specific peroxidase that catalyzes the reduction of hydrogen peroxide and organic hydroperoxides to water and alcohols, respectively.</text>
</comment>